<dbReference type="EMBL" id="AOKY01000477">
    <property type="protein sequence ID" value="KDB21541.1"/>
    <property type="molecule type" value="Genomic_DNA"/>
</dbReference>
<dbReference type="SUPFAM" id="SSF51045">
    <property type="entry name" value="WW domain"/>
    <property type="match status" value="2"/>
</dbReference>
<feature type="compositionally biased region" description="Basic and acidic residues" evidence="2">
    <location>
        <begin position="474"/>
        <end position="499"/>
    </location>
</feature>
<feature type="domain" description="WW" evidence="3">
    <location>
        <begin position="107"/>
        <end position="135"/>
    </location>
</feature>
<dbReference type="InterPro" id="IPR036020">
    <property type="entry name" value="WW_dom_sf"/>
</dbReference>
<gene>
    <name evidence="4" type="ORF">H109_06521</name>
</gene>
<reference evidence="4 5" key="1">
    <citation type="submission" date="2014-02" db="EMBL/GenBank/DDBJ databases">
        <title>The Genome Sequence of Trichophyton interdigitale MR816.</title>
        <authorList>
            <consortium name="The Broad Institute Genomics Platform"/>
            <person name="Cuomo C.A."/>
            <person name="White T.C."/>
            <person name="Graser Y."/>
            <person name="Martinez-Rossi N."/>
            <person name="Heitman J."/>
            <person name="Young S.K."/>
            <person name="Zeng Q."/>
            <person name="Gargeya S."/>
            <person name="Abouelleil A."/>
            <person name="Alvarado L."/>
            <person name="Chapman S.B."/>
            <person name="Gainer-Dewar J."/>
            <person name="Goldberg J."/>
            <person name="Griggs A."/>
            <person name="Gujja S."/>
            <person name="Hansen M."/>
            <person name="Howarth C."/>
            <person name="Imamovic A."/>
            <person name="Larimer J."/>
            <person name="Martinez D."/>
            <person name="Murphy C."/>
            <person name="Pearson M.D."/>
            <person name="Persinoti G."/>
            <person name="Poon T."/>
            <person name="Priest M."/>
            <person name="Roberts A.D."/>
            <person name="Saif S."/>
            <person name="Shea T.D."/>
            <person name="Sykes S.N."/>
            <person name="Wortman J."/>
            <person name="Nusbaum C."/>
            <person name="Birren B."/>
        </authorList>
    </citation>
    <scope>NUCLEOTIDE SEQUENCE [LARGE SCALE GENOMIC DNA]</scope>
    <source>
        <strain evidence="4 5">MR816</strain>
    </source>
</reference>
<feature type="region of interest" description="Disordered" evidence="2">
    <location>
        <begin position="1"/>
        <end position="23"/>
    </location>
</feature>
<feature type="domain" description="WW" evidence="3">
    <location>
        <begin position="10"/>
        <end position="43"/>
    </location>
</feature>
<dbReference type="Pfam" id="PF00397">
    <property type="entry name" value="WW"/>
    <property type="match status" value="1"/>
</dbReference>
<feature type="compositionally biased region" description="Basic and acidic residues" evidence="2">
    <location>
        <begin position="151"/>
        <end position="163"/>
    </location>
</feature>
<dbReference type="HOGENOM" id="CLU_013872_1_0_1"/>
<dbReference type="PROSITE" id="PS50020">
    <property type="entry name" value="WW_DOMAIN_2"/>
    <property type="match status" value="2"/>
</dbReference>
<dbReference type="FunFam" id="2.20.70.10:FF:000049">
    <property type="entry name" value="Transcription elongation regulator 1-like"/>
    <property type="match status" value="1"/>
</dbReference>
<dbReference type="SUPFAM" id="SSF81698">
    <property type="entry name" value="FF domain"/>
    <property type="match status" value="1"/>
</dbReference>
<dbReference type="SMART" id="SM00456">
    <property type="entry name" value="WW"/>
    <property type="match status" value="2"/>
</dbReference>
<protein>
    <recommendedName>
        <fullName evidence="3">WW domain-containing protein</fullName>
    </recommendedName>
</protein>
<dbReference type="InterPro" id="IPR001202">
    <property type="entry name" value="WW_dom"/>
</dbReference>
<organism evidence="4 5">
    <name type="scientific">Trichophyton interdigitale (strain MR816)</name>
    <dbReference type="NCBI Taxonomy" id="1215338"/>
    <lineage>
        <taxon>Eukaryota</taxon>
        <taxon>Fungi</taxon>
        <taxon>Dikarya</taxon>
        <taxon>Ascomycota</taxon>
        <taxon>Pezizomycotina</taxon>
        <taxon>Eurotiomycetes</taxon>
        <taxon>Eurotiomycetidae</taxon>
        <taxon>Onygenales</taxon>
        <taxon>Arthrodermataceae</taxon>
        <taxon>Trichophyton</taxon>
    </lineage>
</organism>
<dbReference type="InterPro" id="IPR036517">
    <property type="entry name" value="FF_domain_sf"/>
</dbReference>
<accession>A0A059J0Y1</accession>
<dbReference type="InterPro" id="IPR002713">
    <property type="entry name" value="FF_domain"/>
</dbReference>
<feature type="compositionally biased region" description="Basic and acidic residues" evidence="2">
    <location>
        <begin position="81"/>
        <end position="96"/>
    </location>
</feature>
<name>A0A059J0Y1_TRIIM</name>
<evidence type="ECO:0000256" key="1">
    <source>
        <dbReference type="ARBA" id="ARBA00022737"/>
    </source>
</evidence>
<dbReference type="PANTHER" id="PTHR15377">
    <property type="entry name" value="TRANSCRIPTION ELONGATION REGULATOR 1"/>
    <property type="match status" value="1"/>
</dbReference>
<evidence type="ECO:0000256" key="2">
    <source>
        <dbReference type="SAM" id="MobiDB-lite"/>
    </source>
</evidence>
<feature type="compositionally biased region" description="Acidic residues" evidence="2">
    <location>
        <begin position="246"/>
        <end position="267"/>
    </location>
</feature>
<feature type="region of interest" description="Disordered" evidence="2">
    <location>
        <begin position="64"/>
        <end position="101"/>
    </location>
</feature>
<dbReference type="STRING" id="1215338.A0A059J0Y1"/>
<dbReference type="OrthoDB" id="410044at2759"/>
<dbReference type="InterPro" id="IPR045148">
    <property type="entry name" value="TCRG1-like"/>
</dbReference>
<feature type="region of interest" description="Disordered" evidence="2">
    <location>
        <begin position="474"/>
        <end position="515"/>
    </location>
</feature>
<dbReference type="Gene3D" id="1.10.10.440">
    <property type="entry name" value="FF domain"/>
    <property type="match status" value="1"/>
</dbReference>
<dbReference type="OMA" id="MLKSTYT"/>
<proteinExistence type="predicted"/>
<sequence>MLKSTYTPANALPPGWTEHKAPSGHRYYYNAETKQSTYKRPVEETPVPAVVPAALPSYPLQFQPPTHVTRGFDPNFQGLSRTREPYRKHRHPEDRPKTKHAIPGCAPWVLVKTKLGRRFVHNPETNESFWKYPAEVMKGVVEYDRIEREAKERRERGEEETPKAEAGIEQSEKRSEKTPTPTEVVPEKRDSDSEYEEVEVTDDEEEEPSKRLKADEEVNQQVEFNEDDIEYQLAAMADDYGGGPGEYDEYGEAGETEWQENEEEPPLSEEDTIALFRDLLDDFRISPYTPWETIIEEGKIVFDPRYTVLPNMKSRREVWSNWSRDRIHEHKERKKKEQQANPRIGYFALLHEHATPKLYWPEFKRKYRKEPEMKDSRIPEKEKEKHYRDHIARLKLPESTRKSDLSSLLKSIPLSSLNMSSSIHSLPQQILSDIRYISLPSQTRDELVGSYILTLPAAPEQTDTLDDAEKVEQLKKEQDRRKREKALHDREMRVQEEKRRQQRAVMHGKDALRQEDEEIQRAMKVGREGLKSYMNDT</sequence>
<evidence type="ECO:0000313" key="4">
    <source>
        <dbReference type="EMBL" id="KDB21541.1"/>
    </source>
</evidence>
<feature type="compositionally biased region" description="Acidic residues" evidence="2">
    <location>
        <begin position="193"/>
        <end position="207"/>
    </location>
</feature>
<comment type="caution">
    <text evidence="4">The sequence shown here is derived from an EMBL/GenBank/DDBJ whole genome shotgun (WGS) entry which is preliminary data.</text>
</comment>
<dbReference type="Gene3D" id="2.20.70.10">
    <property type="match status" value="2"/>
</dbReference>
<dbReference type="Pfam" id="PF01846">
    <property type="entry name" value="FF"/>
    <property type="match status" value="1"/>
</dbReference>
<dbReference type="GO" id="GO:0070063">
    <property type="term" value="F:RNA polymerase binding"/>
    <property type="evidence" value="ECO:0007669"/>
    <property type="project" value="InterPro"/>
</dbReference>
<dbReference type="GO" id="GO:0003712">
    <property type="term" value="F:transcription coregulator activity"/>
    <property type="evidence" value="ECO:0007669"/>
    <property type="project" value="TreeGrafter"/>
</dbReference>
<feature type="region of interest" description="Disordered" evidence="2">
    <location>
        <begin position="240"/>
        <end position="267"/>
    </location>
</feature>
<keyword evidence="5" id="KW-1185">Reference proteome</keyword>
<dbReference type="Proteomes" id="UP000024533">
    <property type="component" value="Unassembled WGS sequence"/>
</dbReference>
<dbReference type="FunFam" id="1.10.10.440:FF:000035">
    <property type="entry name" value="Putative ff domain protein"/>
    <property type="match status" value="1"/>
</dbReference>
<evidence type="ECO:0000259" key="3">
    <source>
        <dbReference type="PROSITE" id="PS50020"/>
    </source>
</evidence>
<dbReference type="AlphaFoldDB" id="A0A059J0Y1"/>
<feature type="region of interest" description="Disordered" evidence="2">
    <location>
        <begin position="151"/>
        <end position="215"/>
    </location>
</feature>
<dbReference type="GO" id="GO:0005634">
    <property type="term" value="C:nucleus"/>
    <property type="evidence" value="ECO:0007669"/>
    <property type="project" value="TreeGrafter"/>
</dbReference>
<keyword evidence="1" id="KW-0677">Repeat</keyword>
<dbReference type="PROSITE" id="PS01159">
    <property type="entry name" value="WW_DOMAIN_1"/>
    <property type="match status" value="1"/>
</dbReference>
<evidence type="ECO:0000313" key="5">
    <source>
        <dbReference type="Proteomes" id="UP000024533"/>
    </source>
</evidence>
<dbReference type="PANTHER" id="PTHR15377:SF3">
    <property type="entry name" value="WW DOMAIN-CONTAINING PROTEIN"/>
    <property type="match status" value="1"/>
</dbReference>
<dbReference type="CDD" id="cd00201">
    <property type="entry name" value="WW"/>
    <property type="match status" value="1"/>
</dbReference>